<protein>
    <submittedName>
        <fullName evidence="1">Crotonobetainyl-CoA--carnitine CoA-transferase</fullName>
    </submittedName>
</protein>
<gene>
    <name evidence="1" type="ORF">FNH05_20220</name>
</gene>
<comment type="caution">
    <text evidence="1">The sequence shown here is derived from an EMBL/GenBank/DDBJ whole genome shotgun (WGS) entry which is preliminary data.</text>
</comment>
<organism evidence="1 2">
    <name type="scientific">Amycolatopsis rhizosphaerae</name>
    <dbReference type="NCBI Taxonomy" id="2053003"/>
    <lineage>
        <taxon>Bacteria</taxon>
        <taxon>Bacillati</taxon>
        <taxon>Actinomycetota</taxon>
        <taxon>Actinomycetes</taxon>
        <taxon>Pseudonocardiales</taxon>
        <taxon>Pseudonocardiaceae</taxon>
        <taxon>Amycolatopsis</taxon>
    </lineage>
</organism>
<reference evidence="1 2" key="1">
    <citation type="submission" date="2019-07" db="EMBL/GenBank/DDBJ databases">
        <authorList>
            <person name="Duangmal K."/>
            <person name="Teo W.F.A."/>
        </authorList>
    </citation>
    <scope>NUCLEOTIDE SEQUENCE [LARGE SCALE GENOMIC DNA]</scope>
    <source>
        <strain evidence="1 2">TBRC 6029</strain>
    </source>
</reference>
<sequence>MGQGGLQGRLMDAADAYVARLFPDRARRGESLSRRGRARMRWNPDYCRGVACSFDRAPHLAYDSRLSRLYHRFKCETRRQYDVIRDAGITVEPWVRPGQPYRDSGALRAAVLSTGILYVYLTDSGHGAGRTGYHPMLATTGISVRGVEFRYNDVFRAVHDVFGHVMFGNDFSARGEFRAAFCHMGMYTPEIHPVLFTEQVAQISWYYFGPHLKRGEPRRYPDQKVFRFPPSFLDEFRGMFVMSETGSSGQSL</sequence>
<keyword evidence="2" id="KW-1185">Reference proteome</keyword>
<dbReference type="EMBL" id="VJWX01000205">
    <property type="protein sequence ID" value="TVT45969.1"/>
    <property type="molecule type" value="Genomic_DNA"/>
</dbReference>
<evidence type="ECO:0000313" key="1">
    <source>
        <dbReference type="EMBL" id="TVT45969.1"/>
    </source>
</evidence>
<accession>A0A558CB11</accession>
<proteinExistence type="predicted"/>
<reference evidence="1 2" key="2">
    <citation type="submission" date="2019-08" db="EMBL/GenBank/DDBJ databases">
        <title>Amycolatopsis acidicola sp. nov., isolated from peat swamp forest soil.</title>
        <authorList>
            <person name="Srisuk N."/>
        </authorList>
    </citation>
    <scope>NUCLEOTIDE SEQUENCE [LARGE SCALE GENOMIC DNA]</scope>
    <source>
        <strain evidence="1 2">TBRC 6029</strain>
    </source>
</reference>
<dbReference type="OrthoDB" id="5508607at2"/>
<dbReference type="RefSeq" id="WP_144590271.1">
    <property type="nucleotide sequence ID" value="NZ_VJWX01000205.1"/>
</dbReference>
<name>A0A558CB11_9PSEU</name>
<dbReference type="AlphaFoldDB" id="A0A558CB11"/>
<dbReference type="GO" id="GO:0016740">
    <property type="term" value="F:transferase activity"/>
    <property type="evidence" value="ECO:0007669"/>
    <property type="project" value="UniProtKB-KW"/>
</dbReference>
<keyword evidence="1" id="KW-0808">Transferase</keyword>
<dbReference type="Proteomes" id="UP000320011">
    <property type="component" value="Unassembled WGS sequence"/>
</dbReference>
<evidence type="ECO:0000313" key="2">
    <source>
        <dbReference type="Proteomes" id="UP000320011"/>
    </source>
</evidence>